<evidence type="ECO:0000259" key="1">
    <source>
        <dbReference type="Pfam" id="PF00534"/>
    </source>
</evidence>
<dbReference type="GO" id="GO:0016757">
    <property type="term" value="F:glycosyltransferase activity"/>
    <property type="evidence" value="ECO:0007669"/>
    <property type="project" value="InterPro"/>
</dbReference>
<name>A0A7V8SVP2_9BACT</name>
<sequence>MKIKLVTPAPPQIHTGNRTTADRWARLLRELGHEVGVQQDWNGEECDLLIALHARRSFPSIHGFREAHPRTPLILALTGTDVYGDLEKSAEAKRSLELATRIVVLQDLAVAALPQGAQGKVRVIYQSADRLTISPPREQSCFQVCVLAHLRSVKDPLRAAYAARELPGSSRVQVKHAGAALDPEYEKQVEAEQGTNPRYHWLGPLPHEKAMELLARSHILALTSHLEGGANVVSEAIAVSTPVISSLIPGSVGILGKDYPGYFPVGESSALRRLLSRAESDDGFYRDLQQRVVGLHSLVSASRERATWEALLRELG</sequence>
<dbReference type="AlphaFoldDB" id="A0A7V8SVP2"/>
<keyword evidence="3" id="KW-1185">Reference proteome</keyword>
<evidence type="ECO:0000313" key="3">
    <source>
        <dbReference type="Proteomes" id="UP000567293"/>
    </source>
</evidence>
<proteinExistence type="predicted"/>
<dbReference type="InterPro" id="IPR001296">
    <property type="entry name" value="Glyco_trans_1"/>
</dbReference>
<dbReference type="Proteomes" id="UP000567293">
    <property type="component" value="Unassembled WGS sequence"/>
</dbReference>
<comment type="caution">
    <text evidence="2">The sequence shown here is derived from an EMBL/GenBank/DDBJ whole genome shotgun (WGS) entry which is preliminary data.</text>
</comment>
<accession>A0A7V8SVP2</accession>
<dbReference type="InterPro" id="IPR052622">
    <property type="entry name" value="Glycosyltransferase_G1"/>
</dbReference>
<protein>
    <submittedName>
        <fullName evidence="2">TIGR04348 family glycosyltransferase</fullName>
    </submittedName>
</protein>
<dbReference type="PANTHER" id="PTHR46660">
    <property type="match status" value="1"/>
</dbReference>
<dbReference type="Pfam" id="PF00534">
    <property type="entry name" value="Glycos_transf_1"/>
    <property type="match status" value="1"/>
</dbReference>
<dbReference type="NCBIfam" id="TIGR04348">
    <property type="entry name" value="selenoneine biosynthesis selenosugar synthase SenB"/>
    <property type="match status" value="1"/>
</dbReference>
<gene>
    <name evidence="2" type="ORF">HRJ53_02400</name>
</gene>
<organism evidence="2 3">
    <name type="scientific">Candidatus Acidiferrum panamense</name>
    <dbReference type="NCBI Taxonomy" id="2741543"/>
    <lineage>
        <taxon>Bacteria</taxon>
        <taxon>Pseudomonadati</taxon>
        <taxon>Acidobacteriota</taxon>
        <taxon>Terriglobia</taxon>
        <taxon>Candidatus Acidiferrales</taxon>
        <taxon>Candidatus Acidiferrum</taxon>
    </lineage>
</organism>
<evidence type="ECO:0000313" key="2">
    <source>
        <dbReference type="EMBL" id="MBA0083822.1"/>
    </source>
</evidence>
<dbReference type="EMBL" id="JACDQQ010000244">
    <property type="protein sequence ID" value="MBA0083822.1"/>
    <property type="molecule type" value="Genomic_DNA"/>
</dbReference>
<dbReference type="InterPro" id="IPR027627">
    <property type="entry name" value="Glycosyltransferase_put"/>
</dbReference>
<dbReference type="Gene3D" id="3.40.50.2000">
    <property type="entry name" value="Glycogen Phosphorylase B"/>
    <property type="match status" value="1"/>
</dbReference>
<reference evidence="2" key="1">
    <citation type="submission" date="2020-06" db="EMBL/GenBank/DDBJ databases">
        <title>Legume-microbial interactions unlock mineral nutrients during tropical forest succession.</title>
        <authorList>
            <person name="Epihov D.Z."/>
        </authorList>
    </citation>
    <scope>NUCLEOTIDE SEQUENCE [LARGE SCALE GENOMIC DNA]</scope>
    <source>
        <strain evidence="2">Pan2503</strain>
    </source>
</reference>
<feature type="domain" description="Glycosyl transferase family 1" evidence="1">
    <location>
        <begin position="143"/>
        <end position="290"/>
    </location>
</feature>
<dbReference type="SUPFAM" id="SSF53756">
    <property type="entry name" value="UDP-Glycosyltransferase/glycogen phosphorylase"/>
    <property type="match status" value="1"/>
</dbReference>
<dbReference type="PANTHER" id="PTHR46660:SF2">
    <property type="entry name" value="GLYCOSYLTRANSFERASE 1 DOMAIN-CONTAINING PROTEIN 1"/>
    <property type="match status" value="1"/>
</dbReference>